<keyword evidence="1" id="KW-0472">Membrane</keyword>
<name>A0A4R6QAF7_9FLAO</name>
<protein>
    <submittedName>
        <fullName evidence="2">Uncharacterized protein</fullName>
    </submittedName>
</protein>
<evidence type="ECO:0000256" key="1">
    <source>
        <dbReference type="SAM" id="Phobius"/>
    </source>
</evidence>
<dbReference type="Proteomes" id="UP000295260">
    <property type="component" value="Unassembled WGS sequence"/>
</dbReference>
<keyword evidence="1" id="KW-0812">Transmembrane</keyword>
<comment type="caution">
    <text evidence="2">The sequence shown here is derived from an EMBL/GenBank/DDBJ whole genome shotgun (WGS) entry which is preliminary data.</text>
</comment>
<keyword evidence="3" id="KW-1185">Reference proteome</keyword>
<sequence>MSFRDIWNNGFDFENFDKRWFILLFFPFVIWFFFQILNFTPYNINKQWYDIHFNDELNGKVIKKWKDNRSNPIFKLSDSTEGFGYNVTWSKIKIGDSVYKQSKSKILKVIRKDTVININIQEEYNYQDSIIRNER</sequence>
<keyword evidence="1" id="KW-1133">Transmembrane helix</keyword>
<dbReference type="EMBL" id="SNXR01000014">
    <property type="protein sequence ID" value="TDP58896.1"/>
    <property type="molecule type" value="Genomic_DNA"/>
</dbReference>
<feature type="transmembrane region" description="Helical" evidence="1">
    <location>
        <begin position="20"/>
        <end position="39"/>
    </location>
</feature>
<dbReference type="AlphaFoldDB" id="A0A4R6QAF7"/>
<evidence type="ECO:0000313" key="2">
    <source>
        <dbReference type="EMBL" id="TDP58896.1"/>
    </source>
</evidence>
<dbReference type="RefSeq" id="WP_133533385.1">
    <property type="nucleotide sequence ID" value="NZ_SNXR01000014.1"/>
</dbReference>
<gene>
    <name evidence="2" type="ORF">BC748_2141</name>
</gene>
<evidence type="ECO:0000313" key="3">
    <source>
        <dbReference type="Proteomes" id="UP000295260"/>
    </source>
</evidence>
<reference evidence="2 3" key="1">
    <citation type="submission" date="2019-03" db="EMBL/GenBank/DDBJ databases">
        <title>Genomic Encyclopedia of Archaeal and Bacterial Type Strains, Phase II (KMG-II): from individual species to whole genera.</title>
        <authorList>
            <person name="Goeker M."/>
        </authorList>
    </citation>
    <scope>NUCLEOTIDE SEQUENCE [LARGE SCALE GENOMIC DNA]</scope>
    <source>
        <strain evidence="2 3">DSM 25687</strain>
    </source>
</reference>
<organism evidence="2 3">
    <name type="scientific">Flavobacterium dankookense</name>
    <dbReference type="NCBI Taxonomy" id="706186"/>
    <lineage>
        <taxon>Bacteria</taxon>
        <taxon>Pseudomonadati</taxon>
        <taxon>Bacteroidota</taxon>
        <taxon>Flavobacteriia</taxon>
        <taxon>Flavobacteriales</taxon>
        <taxon>Flavobacteriaceae</taxon>
        <taxon>Flavobacterium</taxon>
    </lineage>
</organism>
<accession>A0A4R6QAF7</accession>
<proteinExistence type="predicted"/>
<dbReference type="OrthoDB" id="1356856at2"/>